<evidence type="ECO:0000313" key="3">
    <source>
        <dbReference type="Proteomes" id="UP000052268"/>
    </source>
</evidence>
<sequence>MPLRGLTKRPFISNWQEFCHRMPSMTEQAAWMSAHAENNIGLPLGPQSGLCMIDIDTDDEAAIEVIKSVLPASPWERRGKKGMALAYRWSGQPNFKIKGSNGSMLIECLGAGNQIVLPPSIHPDTGLPYVATAQLNEVLDDIPELPAEFEARLRAALHASGLTSPPRARTASGKVADGSTRVDIPAEHGIARFLAVALQAACNEILTQTEGGRNTTLFGQAKDLARHVAAAEVEWEPFAVTLAEVGLAVGLTPDEVPASIDSGWKAGSLEPTAWIPIAAQYVYTGNQDRMFHPASGDYLTQSGFNGMHGRVHESREGFSTFLMNGGFVTKVSDITYDPMAPTGVILGDGHSYYNIYRPSGVMPTQGEAQPFVDFLEFLVPEAAERSHLLKVMAHTVREPGERIRHATILRTRNQGVGKSMLIDIWRQLVGGHNFRETSSREMQGNFEGWLKENTLLYCPELNIGHGLSTYNDLKELITADSLMINEKHLKPRRWQIYSTMVFTTNLAVPLLIEADDRRIFFIDSPAVARAPSYYAGLANWFKANIGTVRAYLDTVDLADFNPWAPAPMTEAKKRLINRSATPLVQDVAFAIRERRGTLDRDVVTLDEITFALSDHGKVSPRVLGAALKELGAHPLGQQRIRDGRQSLWIIRNVDLWMSWTSAERIEEYQRRTGTFANLDETEVALRLAGRLNEPEPLSAIDQQASAIWIFA</sequence>
<proteinExistence type="predicted"/>
<reference evidence="2 3" key="1">
    <citation type="journal article" date="2015" name="G3 (Bethesda)">
        <title>Insights into Ongoing Evolution of the Hexachlorocyclohexane Catabolic Pathway from Comparative Genomics of Ten Sphingomonadaceae Strains.</title>
        <authorList>
            <person name="Pearce S.L."/>
            <person name="Oakeshott J.G."/>
            <person name="Pandey G."/>
        </authorList>
    </citation>
    <scope>NUCLEOTIDE SEQUENCE [LARGE SCALE GENOMIC DNA]</scope>
    <source>
        <strain evidence="2 3">LL02</strain>
    </source>
</reference>
<dbReference type="InterPro" id="IPR045455">
    <property type="entry name" value="NrS-1_pol-like_helicase"/>
</dbReference>
<name>A0A0J8ALQ2_9SPHN</name>
<dbReference type="InterPro" id="IPR015330">
    <property type="entry name" value="DNA_primase/pol_bifunc_N"/>
</dbReference>
<dbReference type="EMBL" id="JACU01000005">
    <property type="protein sequence ID" value="KMS55500.1"/>
    <property type="molecule type" value="Genomic_DNA"/>
</dbReference>
<dbReference type="AlphaFoldDB" id="A0A0J8ALQ2"/>
<dbReference type="SMART" id="SM00943">
    <property type="entry name" value="Prim-Pol"/>
    <property type="match status" value="1"/>
</dbReference>
<evidence type="ECO:0000259" key="1">
    <source>
        <dbReference type="SMART" id="SM00943"/>
    </source>
</evidence>
<feature type="domain" description="DNA primase/polymerase bifunctional N-terminal" evidence="1">
    <location>
        <begin position="2"/>
        <end position="149"/>
    </location>
</feature>
<dbReference type="Pfam" id="PF19263">
    <property type="entry name" value="DUF5906"/>
    <property type="match status" value="1"/>
</dbReference>
<dbReference type="CDD" id="cd04859">
    <property type="entry name" value="Prim_Pol"/>
    <property type="match status" value="1"/>
</dbReference>
<organism evidence="2 3">
    <name type="scientific">Novosphingobium barchaimii LL02</name>
    <dbReference type="NCBI Taxonomy" id="1114963"/>
    <lineage>
        <taxon>Bacteria</taxon>
        <taxon>Pseudomonadati</taxon>
        <taxon>Pseudomonadota</taxon>
        <taxon>Alphaproteobacteria</taxon>
        <taxon>Sphingomonadales</taxon>
        <taxon>Sphingomonadaceae</taxon>
        <taxon>Novosphingobium</taxon>
    </lineage>
</organism>
<accession>A0A0J8ALQ2</accession>
<evidence type="ECO:0000313" key="2">
    <source>
        <dbReference type="EMBL" id="KMS55500.1"/>
    </source>
</evidence>
<dbReference type="SUPFAM" id="SSF56747">
    <property type="entry name" value="Prim-pol domain"/>
    <property type="match status" value="1"/>
</dbReference>
<protein>
    <recommendedName>
        <fullName evidence="1">DNA primase/polymerase bifunctional N-terminal domain-containing protein</fullName>
    </recommendedName>
</protein>
<comment type="caution">
    <text evidence="2">The sequence shown here is derived from an EMBL/GenBank/DDBJ whole genome shotgun (WGS) entry which is preliminary data.</text>
</comment>
<gene>
    <name evidence="2" type="ORF">V474_19415</name>
</gene>
<keyword evidence="3" id="KW-1185">Reference proteome</keyword>
<dbReference type="Gene3D" id="3.30.720.160">
    <property type="entry name" value="Bifunctional DNA primase/polymerase, N-terminal"/>
    <property type="match status" value="1"/>
</dbReference>
<dbReference type="Proteomes" id="UP000052268">
    <property type="component" value="Unassembled WGS sequence"/>
</dbReference>
<dbReference type="Pfam" id="PF09250">
    <property type="entry name" value="Prim-Pol"/>
    <property type="match status" value="1"/>
</dbReference>
<dbReference type="PATRIC" id="fig|1114963.3.peg.2720"/>